<evidence type="ECO:0000313" key="2">
    <source>
        <dbReference type="EMBL" id="EJT76316.1"/>
    </source>
</evidence>
<name>J3NY83_GAET3</name>
<evidence type="ECO:0000313" key="3">
    <source>
        <dbReference type="EnsemblFungi" id="EJT76316"/>
    </source>
</evidence>
<dbReference type="Proteomes" id="UP000006039">
    <property type="component" value="Unassembled WGS sequence"/>
</dbReference>
<reference evidence="4" key="1">
    <citation type="submission" date="2010-07" db="EMBL/GenBank/DDBJ databases">
        <title>The genome sequence of Gaeumannomyces graminis var. tritici strain R3-111a-1.</title>
        <authorList>
            <consortium name="The Broad Institute Genome Sequencing Platform"/>
            <person name="Ma L.-J."/>
            <person name="Dead R."/>
            <person name="Young S."/>
            <person name="Zeng Q."/>
            <person name="Koehrsen M."/>
            <person name="Alvarado L."/>
            <person name="Berlin A."/>
            <person name="Chapman S.B."/>
            <person name="Chen Z."/>
            <person name="Freedman E."/>
            <person name="Gellesch M."/>
            <person name="Goldberg J."/>
            <person name="Griggs A."/>
            <person name="Gujja S."/>
            <person name="Heilman E.R."/>
            <person name="Heiman D."/>
            <person name="Hepburn T."/>
            <person name="Howarth C."/>
            <person name="Jen D."/>
            <person name="Larson L."/>
            <person name="Mehta T."/>
            <person name="Neiman D."/>
            <person name="Pearson M."/>
            <person name="Roberts A."/>
            <person name="Saif S."/>
            <person name="Shea T."/>
            <person name="Shenoy N."/>
            <person name="Sisk P."/>
            <person name="Stolte C."/>
            <person name="Sykes S."/>
            <person name="Walk T."/>
            <person name="White J."/>
            <person name="Yandava C."/>
            <person name="Haas B."/>
            <person name="Nusbaum C."/>
            <person name="Birren B."/>
        </authorList>
    </citation>
    <scope>NUCLEOTIDE SEQUENCE [LARGE SCALE GENOMIC DNA]</scope>
    <source>
        <strain evidence="4">R3-111a-1</strain>
    </source>
</reference>
<dbReference type="STRING" id="644352.J3NY83"/>
<protein>
    <recommendedName>
        <fullName evidence="5">M protein repeat protein</fullName>
    </recommendedName>
</protein>
<evidence type="ECO:0000256" key="1">
    <source>
        <dbReference type="SAM" id="MobiDB-lite"/>
    </source>
</evidence>
<gene>
    <name evidence="3" type="primary">20346694</name>
    <name evidence="2" type="ORF">GGTG_06236</name>
</gene>
<feature type="compositionally biased region" description="Polar residues" evidence="1">
    <location>
        <begin position="215"/>
        <end position="226"/>
    </location>
</feature>
<dbReference type="VEuPathDB" id="FungiDB:GGTG_06236"/>
<reference evidence="3" key="4">
    <citation type="journal article" date="2015" name="G3 (Bethesda)">
        <title>Genome sequences of three phytopathogenic species of the Magnaporthaceae family of fungi.</title>
        <authorList>
            <person name="Okagaki L.H."/>
            <person name="Nunes C.C."/>
            <person name="Sailsbery J."/>
            <person name="Clay B."/>
            <person name="Brown D."/>
            <person name="John T."/>
            <person name="Oh Y."/>
            <person name="Young N."/>
            <person name="Fitzgerald M."/>
            <person name="Haas B.J."/>
            <person name="Zeng Q."/>
            <person name="Young S."/>
            <person name="Adiconis X."/>
            <person name="Fan L."/>
            <person name="Levin J.Z."/>
            <person name="Mitchell T.K."/>
            <person name="Okubara P.A."/>
            <person name="Farman M.L."/>
            <person name="Kohn L.M."/>
            <person name="Birren B."/>
            <person name="Ma L.-J."/>
            <person name="Dean R.A."/>
        </authorList>
    </citation>
    <scope>NUCLEOTIDE SEQUENCE</scope>
    <source>
        <strain evidence="3">R3-111a-1</strain>
    </source>
</reference>
<dbReference type="OrthoDB" id="5413982at2759"/>
<reference evidence="3" key="5">
    <citation type="submission" date="2018-04" db="UniProtKB">
        <authorList>
            <consortium name="EnsemblFungi"/>
        </authorList>
    </citation>
    <scope>IDENTIFICATION</scope>
    <source>
        <strain evidence="3">R3-111a-1</strain>
    </source>
</reference>
<accession>J3NY83</accession>
<proteinExistence type="predicted"/>
<keyword evidence="4" id="KW-1185">Reference proteome</keyword>
<reference evidence="2" key="3">
    <citation type="submission" date="2010-09" db="EMBL/GenBank/DDBJ databases">
        <title>Annotation of Gaeumannomyces graminis var. tritici R3-111a-1.</title>
        <authorList>
            <consortium name="The Broad Institute Genome Sequencing Platform"/>
            <person name="Ma L.-J."/>
            <person name="Dead R."/>
            <person name="Young S.K."/>
            <person name="Zeng Q."/>
            <person name="Gargeya S."/>
            <person name="Fitzgerald M."/>
            <person name="Haas B."/>
            <person name="Abouelleil A."/>
            <person name="Alvarado L."/>
            <person name="Arachchi H.M."/>
            <person name="Berlin A."/>
            <person name="Brown A."/>
            <person name="Chapman S.B."/>
            <person name="Chen Z."/>
            <person name="Dunbar C."/>
            <person name="Freedman E."/>
            <person name="Gearin G."/>
            <person name="Gellesch M."/>
            <person name="Goldberg J."/>
            <person name="Griggs A."/>
            <person name="Gujja S."/>
            <person name="Heiman D."/>
            <person name="Howarth C."/>
            <person name="Larson L."/>
            <person name="Lui A."/>
            <person name="MacDonald P.J.P."/>
            <person name="Mehta T."/>
            <person name="Montmayeur A."/>
            <person name="Murphy C."/>
            <person name="Neiman D."/>
            <person name="Pearson M."/>
            <person name="Priest M."/>
            <person name="Roberts A."/>
            <person name="Saif S."/>
            <person name="Shea T."/>
            <person name="Shenoy N."/>
            <person name="Sisk P."/>
            <person name="Stolte C."/>
            <person name="Sykes S."/>
            <person name="Yandava C."/>
            <person name="Wortman J."/>
            <person name="Nusbaum C."/>
            <person name="Birren B."/>
        </authorList>
    </citation>
    <scope>NUCLEOTIDE SEQUENCE</scope>
    <source>
        <strain evidence="2">R3-111a-1</strain>
    </source>
</reference>
<dbReference type="HOGENOM" id="CLU_016578_0_0_1"/>
<dbReference type="eggNOG" id="ENOG502S2WH">
    <property type="taxonomic scope" value="Eukaryota"/>
</dbReference>
<dbReference type="RefSeq" id="XP_009222316.1">
    <property type="nucleotide sequence ID" value="XM_009224052.1"/>
</dbReference>
<feature type="region of interest" description="Disordered" evidence="1">
    <location>
        <begin position="294"/>
        <end position="374"/>
    </location>
</feature>
<dbReference type="EMBL" id="GL385397">
    <property type="protein sequence ID" value="EJT76316.1"/>
    <property type="molecule type" value="Genomic_DNA"/>
</dbReference>
<evidence type="ECO:0008006" key="5">
    <source>
        <dbReference type="Google" id="ProtNLM"/>
    </source>
</evidence>
<feature type="compositionally biased region" description="Basic and acidic residues" evidence="1">
    <location>
        <begin position="47"/>
        <end position="60"/>
    </location>
</feature>
<dbReference type="GeneID" id="20346694"/>
<reference evidence="2" key="2">
    <citation type="submission" date="2010-07" db="EMBL/GenBank/DDBJ databases">
        <authorList>
            <consortium name="The Broad Institute Genome Sequencing Platform"/>
            <consortium name="Broad Institute Genome Sequencing Center for Infectious Disease"/>
            <person name="Ma L.-J."/>
            <person name="Dead R."/>
            <person name="Young S."/>
            <person name="Zeng Q."/>
            <person name="Koehrsen M."/>
            <person name="Alvarado L."/>
            <person name="Berlin A."/>
            <person name="Chapman S.B."/>
            <person name="Chen Z."/>
            <person name="Freedman E."/>
            <person name="Gellesch M."/>
            <person name="Goldberg J."/>
            <person name="Griggs A."/>
            <person name="Gujja S."/>
            <person name="Heilman E.R."/>
            <person name="Heiman D."/>
            <person name="Hepburn T."/>
            <person name="Howarth C."/>
            <person name="Jen D."/>
            <person name="Larson L."/>
            <person name="Mehta T."/>
            <person name="Neiman D."/>
            <person name="Pearson M."/>
            <person name="Roberts A."/>
            <person name="Saif S."/>
            <person name="Shea T."/>
            <person name="Shenoy N."/>
            <person name="Sisk P."/>
            <person name="Stolte C."/>
            <person name="Sykes S."/>
            <person name="Walk T."/>
            <person name="White J."/>
            <person name="Yandava C."/>
            <person name="Haas B."/>
            <person name="Nusbaum C."/>
            <person name="Birren B."/>
        </authorList>
    </citation>
    <scope>NUCLEOTIDE SEQUENCE</scope>
    <source>
        <strain evidence="2">R3-111a-1</strain>
    </source>
</reference>
<organism evidence="2">
    <name type="scientific">Gaeumannomyces tritici (strain R3-111a-1)</name>
    <name type="common">Wheat and barley take-all root rot fungus</name>
    <name type="synonym">Gaeumannomyces graminis var. tritici</name>
    <dbReference type="NCBI Taxonomy" id="644352"/>
    <lineage>
        <taxon>Eukaryota</taxon>
        <taxon>Fungi</taxon>
        <taxon>Dikarya</taxon>
        <taxon>Ascomycota</taxon>
        <taxon>Pezizomycotina</taxon>
        <taxon>Sordariomycetes</taxon>
        <taxon>Sordariomycetidae</taxon>
        <taxon>Magnaporthales</taxon>
        <taxon>Magnaporthaceae</taxon>
        <taxon>Gaeumannomyces</taxon>
    </lineage>
</organism>
<evidence type="ECO:0000313" key="4">
    <source>
        <dbReference type="Proteomes" id="UP000006039"/>
    </source>
</evidence>
<dbReference type="EnsemblFungi" id="EJT76316">
    <property type="protein sequence ID" value="EJT76316"/>
    <property type="gene ID" value="GGTG_06236"/>
</dbReference>
<feature type="compositionally biased region" description="Acidic residues" evidence="1">
    <location>
        <begin position="67"/>
        <end position="84"/>
    </location>
</feature>
<dbReference type="AlphaFoldDB" id="J3NY83"/>
<feature type="region of interest" description="Disordered" evidence="1">
    <location>
        <begin position="141"/>
        <end position="226"/>
    </location>
</feature>
<feature type="region of interest" description="Disordered" evidence="1">
    <location>
        <begin position="1"/>
        <end position="126"/>
    </location>
</feature>
<feature type="compositionally biased region" description="Low complexity" evidence="1">
    <location>
        <begin position="85"/>
        <end position="94"/>
    </location>
</feature>
<sequence length="566" mass="61679">MADADEKAKAERLAAAKKRASNPCPHLPTQYPSRRPTAKKAGGSSKKATEEEAAPKEKSEPPPAEAAADDDGGVVKEDDDEAEEAAAQPSAAEQSKARSLSFRKQSLSAGTVPPPLPSPGLGESAPEIYRKYVTRIEELEKENKRLTKESADAEKRWQKAEDELADLRDGEGDDAAAAGKGAGGSDGEVEKLKAEIASLQRQNAQLQARRHGHSPSISAGTPPQELTEQLAARTATIETMELEMSRLRAQVERLSSSAPVSEQVTALEERAARAERAAGQAQRELADLKRNLERASEKAVREGSERASAETKVRSLEREAAEAAEQRDREAKRAEALEKKATTLTTLHKEQDARTQALRREKEKAEKDATTLRERLETAEAELLKLRKREARDSGGTDDDAVDELEAEGRAPLEAKIRQLEAENTELKRGIWQERRREMQVGPDGETLFTEVELGSAGPLSPSQRRGPGGGIGDFFASGINALTGAGGGHVPHAGPEDDSLLDDDDDFEFDEAAFRRAQEEDAKKHLERIRETKRGLKNWEGWRLDLVDDRNGSGGGEGYGEIFEV</sequence>
<feature type="compositionally biased region" description="Basic and acidic residues" evidence="1">
    <location>
        <begin position="141"/>
        <end position="170"/>
    </location>
</feature>
<feature type="compositionally biased region" description="Basic and acidic residues" evidence="1">
    <location>
        <begin position="1"/>
        <end position="14"/>
    </location>
</feature>